<evidence type="ECO:0000256" key="3">
    <source>
        <dbReference type="ARBA" id="ARBA00022448"/>
    </source>
</evidence>
<keyword evidence="9" id="KW-0862">Zinc</keyword>
<dbReference type="Pfam" id="PF05172">
    <property type="entry name" value="RRM_Nup35"/>
    <property type="match status" value="1"/>
</dbReference>
<name>A0AAD4SUS8_9MAGN</name>
<dbReference type="PANTHER" id="PTHR21527">
    <property type="entry name" value="NUCLEOPORIN NUP35"/>
    <property type="match status" value="1"/>
</dbReference>
<dbReference type="GO" id="GO:0006999">
    <property type="term" value="P:nuclear pore organization"/>
    <property type="evidence" value="ECO:0007669"/>
    <property type="project" value="TreeGrafter"/>
</dbReference>
<dbReference type="GO" id="GO:0008270">
    <property type="term" value="F:zinc ion binding"/>
    <property type="evidence" value="ECO:0007669"/>
    <property type="project" value="UniProtKB-KW"/>
</dbReference>
<dbReference type="GO" id="GO:0006607">
    <property type="term" value="P:NLS-bearing protein import into nucleus"/>
    <property type="evidence" value="ECO:0007669"/>
    <property type="project" value="TreeGrafter"/>
</dbReference>
<keyword evidence="7 10" id="KW-0906">Nuclear pore complex</keyword>
<dbReference type="Pfam" id="PF04434">
    <property type="entry name" value="SWIM"/>
    <property type="match status" value="1"/>
</dbReference>
<evidence type="ECO:0000256" key="10">
    <source>
        <dbReference type="PROSITE-ProRule" id="PRU00804"/>
    </source>
</evidence>
<dbReference type="InterPro" id="IPR007846">
    <property type="entry name" value="RRM_NUP35_dom"/>
</dbReference>
<dbReference type="GO" id="GO:0044613">
    <property type="term" value="C:nuclear pore central transport channel"/>
    <property type="evidence" value="ECO:0007669"/>
    <property type="project" value="TreeGrafter"/>
</dbReference>
<evidence type="ECO:0008006" key="16">
    <source>
        <dbReference type="Google" id="ProtNLM"/>
    </source>
</evidence>
<organism evidence="14 15">
    <name type="scientific">Papaver atlanticum</name>
    <dbReference type="NCBI Taxonomy" id="357466"/>
    <lineage>
        <taxon>Eukaryota</taxon>
        <taxon>Viridiplantae</taxon>
        <taxon>Streptophyta</taxon>
        <taxon>Embryophyta</taxon>
        <taxon>Tracheophyta</taxon>
        <taxon>Spermatophyta</taxon>
        <taxon>Magnoliopsida</taxon>
        <taxon>Ranunculales</taxon>
        <taxon>Papaveraceae</taxon>
        <taxon>Papaveroideae</taxon>
        <taxon>Papaver</taxon>
    </lineage>
</organism>
<evidence type="ECO:0000313" key="15">
    <source>
        <dbReference type="Proteomes" id="UP001202328"/>
    </source>
</evidence>
<comment type="caution">
    <text evidence="14">The sequence shown here is derived from an EMBL/GenBank/DDBJ whole genome shotgun (WGS) entry which is preliminary data.</text>
</comment>
<dbReference type="CDD" id="cd12441">
    <property type="entry name" value="RRM_Nup53_like"/>
    <property type="match status" value="1"/>
</dbReference>
<protein>
    <recommendedName>
        <fullName evidence="16">SWIM-type domain-containing protein</fullName>
    </recommendedName>
</protein>
<gene>
    <name evidence="14" type="ORF">MKW98_026946</name>
</gene>
<keyword evidence="9" id="KW-0863">Zinc-finger</keyword>
<evidence type="ECO:0000256" key="11">
    <source>
        <dbReference type="SAM" id="MobiDB-lite"/>
    </source>
</evidence>
<evidence type="ECO:0000259" key="12">
    <source>
        <dbReference type="PROSITE" id="PS50966"/>
    </source>
</evidence>
<evidence type="ECO:0000256" key="1">
    <source>
        <dbReference type="ARBA" id="ARBA00004567"/>
    </source>
</evidence>
<proteinExistence type="inferred from homology"/>
<dbReference type="PROSITE" id="PS50966">
    <property type="entry name" value="ZF_SWIM"/>
    <property type="match status" value="1"/>
</dbReference>
<dbReference type="FunFam" id="3.30.70.330:FF:000095">
    <property type="entry name" value="Putative Nucleoporin NUP53"/>
    <property type="match status" value="1"/>
</dbReference>
<dbReference type="SUPFAM" id="SSF54928">
    <property type="entry name" value="RNA-binding domain, RBD"/>
    <property type="match status" value="1"/>
</dbReference>
<feature type="region of interest" description="Disordered" evidence="11">
    <location>
        <begin position="48"/>
        <end position="96"/>
    </location>
</feature>
<dbReference type="InterPro" id="IPR035979">
    <property type="entry name" value="RBD_domain_sf"/>
</dbReference>
<dbReference type="GO" id="GO:0044615">
    <property type="term" value="C:nuclear pore nuclear basket"/>
    <property type="evidence" value="ECO:0007669"/>
    <property type="project" value="TreeGrafter"/>
</dbReference>
<evidence type="ECO:0000256" key="5">
    <source>
        <dbReference type="ARBA" id="ARBA00022927"/>
    </source>
</evidence>
<keyword evidence="15" id="KW-1185">Reference proteome</keyword>
<feature type="domain" description="RRM Nup35-type" evidence="13">
    <location>
        <begin position="164"/>
        <end position="245"/>
    </location>
</feature>
<feature type="domain" description="SWIM-type" evidence="12">
    <location>
        <begin position="279"/>
        <end position="309"/>
    </location>
</feature>
<comment type="subcellular location">
    <subcellularLocation>
        <location evidence="1">Nucleus</location>
        <location evidence="1">Nuclear pore complex</location>
    </subcellularLocation>
</comment>
<dbReference type="PROSITE" id="PS51472">
    <property type="entry name" value="RRM_NUP35"/>
    <property type="match status" value="1"/>
</dbReference>
<dbReference type="Gene3D" id="3.30.70.330">
    <property type="match status" value="1"/>
</dbReference>
<dbReference type="PANTHER" id="PTHR21527:SF6">
    <property type="entry name" value="NUCLEOPORIN NUP35"/>
    <property type="match status" value="1"/>
</dbReference>
<dbReference type="InterPro" id="IPR007527">
    <property type="entry name" value="Znf_SWIM"/>
</dbReference>
<dbReference type="GO" id="GO:0051028">
    <property type="term" value="P:mRNA transport"/>
    <property type="evidence" value="ECO:0007669"/>
    <property type="project" value="UniProtKB-UniRule"/>
</dbReference>
<evidence type="ECO:0000256" key="9">
    <source>
        <dbReference type="PROSITE-ProRule" id="PRU00325"/>
    </source>
</evidence>
<evidence type="ECO:0000259" key="13">
    <source>
        <dbReference type="PROSITE" id="PS51472"/>
    </source>
</evidence>
<keyword evidence="5" id="KW-0653">Protein transport</keyword>
<dbReference type="GO" id="GO:0017056">
    <property type="term" value="F:structural constituent of nuclear pore"/>
    <property type="evidence" value="ECO:0007669"/>
    <property type="project" value="TreeGrafter"/>
</dbReference>
<comment type="similarity">
    <text evidence="2">Belongs to the Nup35 family.</text>
</comment>
<evidence type="ECO:0000313" key="14">
    <source>
        <dbReference type="EMBL" id="KAI3923353.1"/>
    </source>
</evidence>
<evidence type="ECO:0000256" key="8">
    <source>
        <dbReference type="ARBA" id="ARBA00023242"/>
    </source>
</evidence>
<evidence type="ECO:0000256" key="7">
    <source>
        <dbReference type="ARBA" id="ARBA00023132"/>
    </source>
</evidence>
<keyword evidence="3 10" id="KW-0813">Transport</keyword>
<dbReference type="Proteomes" id="UP001202328">
    <property type="component" value="Unassembled WGS sequence"/>
</dbReference>
<dbReference type="AlphaFoldDB" id="A0AAD4SUS8"/>
<evidence type="ECO:0000256" key="6">
    <source>
        <dbReference type="ARBA" id="ARBA00023010"/>
    </source>
</evidence>
<dbReference type="GO" id="GO:0003676">
    <property type="term" value="F:nucleic acid binding"/>
    <property type="evidence" value="ECO:0007669"/>
    <property type="project" value="InterPro"/>
</dbReference>
<evidence type="ECO:0000256" key="4">
    <source>
        <dbReference type="ARBA" id="ARBA00022816"/>
    </source>
</evidence>
<sequence length="468" mass="52664">MNKLNFKQAQQKLGLTINGIMKSDPKAASEGTRKPLKRNCKPIVFRQVHQPEPGISITPNKKLDPKATSESTSKPLKRCLKEITSSTAPPPAAKEQKLDEICRVSYAETSFSSENADDKEEEEELAKKIKEKEEELTKKRKEKEEELAKKRKEKEEELAKKRKEEEEEWVTVYGFNPRDADLVLRELRTCGVILKHVRDLDDGNWMHILFKRRSDAQKALGRSWMKINGGLIVGVKPLDPVDKHKLDEDDLNKQDDLDLRLLHRSAAYFFILGSTGNVYTVRLSRKPSCNCPDSAFPCKHILFVYTRVLSLPYRGGDCTASLLTAVINTKATAPETLASARLRNRFHHLFLMSKVGPQVGPPPPMVKLGDDATCSFDGCIVPFMVNGDQADSEATEDEDADEDNQDWGIVQCGTCRTVGHKECLAFSSTFRGLKVLTCMICEKECWMDRSVLDSYPNLAANLSDDEGD</sequence>
<dbReference type="InterPro" id="IPR012677">
    <property type="entry name" value="Nucleotide-bd_a/b_plait_sf"/>
</dbReference>
<feature type="region of interest" description="Disordered" evidence="11">
    <location>
        <begin position="135"/>
        <end position="161"/>
    </location>
</feature>
<keyword evidence="6" id="KW-0811">Translocation</keyword>
<accession>A0AAD4SUS8</accession>
<dbReference type="EMBL" id="JAJJMB010008487">
    <property type="protein sequence ID" value="KAI3923353.1"/>
    <property type="molecule type" value="Genomic_DNA"/>
</dbReference>
<keyword evidence="9" id="KW-0479">Metal-binding</keyword>
<evidence type="ECO:0000256" key="2">
    <source>
        <dbReference type="ARBA" id="ARBA00009454"/>
    </source>
</evidence>
<keyword evidence="4 10" id="KW-0509">mRNA transport</keyword>
<keyword evidence="8 10" id="KW-0539">Nucleus</keyword>
<reference evidence="14" key="1">
    <citation type="submission" date="2022-04" db="EMBL/GenBank/DDBJ databases">
        <title>A functionally conserved STORR gene fusion in Papaver species that diverged 16.8 million years ago.</title>
        <authorList>
            <person name="Catania T."/>
        </authorList>
    </citation>
    <scope>NUCLEOTIDE SEQUENCE</scope>
    <source>
        <strain evidence="14">S-188037</strain>
    </source>
</reference>
<dbReference type="GO" id="GO:0005543">
    <property type="term" value="F:phospholipid binding"/>
    <property type="evidence" value="ECO:0007669"/>
    <property type="project" value="TreeGrafter"/>
</dbReference>